<keyword evidence="6 7" id="KW-0034">Amyloid</keyword>
<dbReference type="PROSITE" id="PS51884">
    <property type="entry name" value="CHAPLIN"/>
    <property type="match status" value="1"/>
</dbReference>
<feature type="region of interest" description="Disordered" evidence="8">
    <location>
        <begin position="75"/>
        <end position="163"/>
    </location>
</feature>
<comment type="caution">
    <text evidence="12">The sequence shown here is derived from an EMBL/GenBank/DDBJ whole genome shotgun (WGS) entry which is preliminary data.</text>
</comment>
<keyword evidence="9" id="KW-1133">Transmembrane helix</keyword>
<dbReference type="EMBL" id="SMKI01000042">
    <property type="protein sequence ID" value="TDC77976.1"/>
    <property type="molecule type" value="Genomic_DNA"/>
</dbReference>
<dbReference type="RefSeq" id="WP_132816843.1">
    <property type="nucleotide sequence ID" value="NZ_SMKI01000042.1"/>
</dbReference>
<feature type="chain" id="PRO_5020717203" evidence="10">
    <location>
        <begin position="29"/>
        <end position="197"/>
    </location>
</feature>
<keyword evidence="5" id="KW-0130">Cell adhesion</keyword>
<keyword evidence="4 10" id="KW-0732">Signal</keyword>
<evidence type="ECO:0000256" key="8">
    <source>
        <dbReference type="SAM" id="MobiDB-lite"/>
    </source>
</evidence>
<keyword evidence="13" id="KW-1185">Reference proteome</keyword>
<name>A0A4R4TMS1_9ACTN</name>
<dbReference type="GO" id="GO:0007155">
    <property type="term" value="P:cell adhesion"/>
    <property type="evidence" value="ECO:0007669"/>
    <property type="project" value="UniProtKB-KW"/>
</dbReference>
<evidence type="ECO:0000256" key="9">
    <source>
        <dbReference type="SAM" id="Phobius"/>
    </source>
</evidence>
<evidence type="ECO:0000313" key="13">
    <source>
        <dbReference type="Proteomes" id="UP000295345"/>
    </source>
</evidence>
<feature type="transmembrane region" description="Helical" evidence="9">
    <location>
        <begin position="168"/>
        <end position="188"/>
    </location>
</feature>
<evidence type="ECO:0000313" key="12">
    <source>
        <dbReference type="EMBL" id="TDC77976.1"/>
    </source>
</evidence>
<feature type="domain" description="Chaplin" evidence="11">
    <location>
        <begin position="39"/>
        <end position="78"/>
    </location>
</feature>
<proteinExistence type="predicted"/>
<evidence type="ECO:0000256" key="10">
    <source>
        <dbReference type="SAM" id="SignalP"/>
    </source>
</evidence>
<accession>A0A4R4TMS1</accession>
<reference evidence="12 13" key="1">
    <citation type="submission" date="2019-03" db="EMBL/GenBank/DDBJ databases">
        <title>Draft genome sequences of novel Actinobacteria.</title>
        <authorList>
            <person name="Sahin N."/>
            <person name="Ay H."/>
            <person name="Saygin H."/>
        </authorList>
    </citation>
    <scope>NUCLEOTIDE SEQUENCE [LARGE SCALE GENOMIC DNA]</scope>
    <source>
        <strain evidence="12 13">DSM 41900</strain>
    </source>
</reference>
<feature type="compositionally biased region" description="Acidic residues" evidence="8">
    <location>
        <begin position="151"/>
        <end position="161"/>
    </location>
</feature>
<evidence type="ECO:0000259" key="11">
    <source>
        <dbReference type="PROSITE" id="PS51884"/>
    </source>
</evidence>
<keyword evidence="9" id="KW-0472">Membrane</keyword>
<keyword evidence="3" id="KW-0964">Secreted</keyword>
<dbReference type="AlphaFoldDB" id="A0A4R4TMS1"/>
<protein>
    <submittedName>
        <fullName evidence="12">Chaplin</fullName>
    </submittedName>
</protein>
<evidence type="ECO:0000256" key="7">
    <source>
        <dbReference type="PROSITE-ProRule" id="PRU01232"/>
    </source>
</evidence>
<evidence type="ECO:0000256" key="5">
    <source>
        <dbReference type="ARBA" id="ARBA00022889"/>
    </source>
</evidence>
<dbReference type="Proteomes" id="UP000295345">
    <property type="component" value="Unassembled WGS sequence"/>
</dbReference>
<comment type="subcellular location">
    <subcellularLocation>
        <location evidence="1">Secreted</location>
        <location evidence="1">Cell wall</location>
    </subcellularLocation>
</comment>
<dbReference type="InterPro" id="IPR005528">
    <property type="entry name" value="ChpA-H"/>
</dbReference>
<dbReference type="Pfam" id="PF03777">
    <property type="entry name" value="ChpA-C"/>
    <property type="match status" value="1"/>
</dbReference>
<evidence type="ECO:0000256" key="1">
    <source>
        <dbReference type="ARBA" id="ARBA00004191"/>
    </source>
</evidence>
<keyword evidence="2" id="KW-0134">Cell wall</keyword>
<gene>
    <name evidence="12" type="ORF">E1283_06075</name>
</gene>
<feature type="compositionally biased region" description="Basic and acidic residues" evidence="8">
    <location>
        <begin position="81"/>
        <end position="101"/>
    </location>
</feature>
<feature type="signal peptide" evidence="10">
    <location>
        <begin position="1"/>
        <end position="28"/>
    </location>
</feature>
<evidence type="ECO:0000256" key="6">
    <source>
        <dbReference type="ARBA" id="ARBA00023087"/>
    </source>
</evidence>
<evidence type="ECO:0000256" key="4">
    <source>
        <dbReference type="ARBA" id="ARBA00022729"/>
    </source>
</evidence>
<organism evidence="12 13">
    <name type="scientific">Streptomyces hainanensis</name>
    <dbReference type="NCBI Taxonomy" id="402648"/>
    <lineage>
        <taxon>Bacteria</taxon>
        <taxon>Bacillati</taxon>
        <taxon>Actinomycetota</taxon>
        <taxon>Actinomycetes</taxon>
        <taxon>Kitasatosporales</taxon>
        <taxon>Streptomycetaceae</taxon>
        <taxon>Streptomyces</taxon>
    </lineage>
</organism>
<keyword evidence="9" id="KW-0812">Transmembrane</keyword>
<sequence length="197" mass="19256">MRQVRKKGLLTVVAAGGVFAISGGTAFADSDAAGSAVGSPGVASGNNVEVPVDVPVQVCGNTNVVGVLNPAFGNKCQEGGGPERPRDPQGPEHPGPEHPGDPGDPGQPGNPGNPGPGSEEPEGQMPHDPAAGDPETAEPGPRPAGSVAEAPAEESAADGELAETGSELPLGAILAVGGGLLIGGGVLYRRARVAHRG</sequence>
<evidence type="ECO:0000256" key="2">
    <source>
        <dbReference type="ARBA" id="ARBA00022512"/>
    </source>
</evidence>
<evidence type="ECO:0000256" key="3">
    <source>
        <dbReference type="ARBA" id="ARBA00022525"/>
    </source>
</evidence>